<feature type="compositionally biased region" description="Polar residues" evidence="1">
    <location>
        <begin position="1026"/>
        <end position="1060"/>
    </location>
</feature>
<feature type="compositionally biased region" description="Basic residues" evidence="1">
    <location>
        <begin position="1"/>
        <end position="16"/>
    </location>
</feature>
<dbReference type="InterPro" id="IPR046906">
    <property type="entry name" value="Mab-21_HhH/H2TH-like"/>
</dbReference>
<feature type="region of interest" description="Disordered" evidence="1">
    <location>
        <begin position="935"/>
        <end position="1060"/>
    </location>
</feature>
<proteinExistence type="predicted"/>
<dbReference type="EMBL" id="JAUDFV010000056">
    <property type="protein sequence ID" value="KAL2735784.1"/>
    <property type="molecule type" value="Genomic_DNA"/>
</dbReference>
<dbReference type="Proteomes" id="UP001607302">
    <property type="component" value="Unassembled WGS sequence"/>
</dbReference>
<gene>
    <name evidence="3" type="ORF">V1478_002468</name>
</gene>
<evidence type="ECO:0000313" key="4">
    <source>
        <dbReference type="Proteomes" id="UP001607302"/>
    </source>
</evidence>
<feature type="region of interest" description="Disordered" evidence="1">
    <location>
        <begin position="196"/>
        <end position="245"/>
    </location>
</feature>
<feature type="region of interest" description="Disordered" evidence="1">
    <location>
        <begin position="289"/>
        <end position="310"/>
    </location>
</feature>
<protein>
    <submittedName>
        <fullName evidence="3">Protein MB21D2</fullName>
    </submittedName>
</protein>
<sequence length="1095" mass="127196">MGNIKSRRSRKDKNKKVKGDYDRNQSSDIDDYDEDEDNEMKWLRRTIRNDPQYFVLNNLMMCVQFFENYEKDIARIRKALVSSREPDINEQLAPHKHVLLPDVLQEEVARNVGFTSSRQTLRPTVEPLQPVRIYVVHDNIEVIEEDDPTYSPMNDTSIYSMVLKRTEHRGYVKLQLQEDTPLWKKVIAEEESNVMKNDDGFYSDGDSMYGPKYTRNSGVVLDRQSKNSHRSSKYNHNNSSPNLYDDDTLYEKRERLSQENIYESGCSHNQIKVDSDNYKADSLIEERSYRVPEPPPRNGYSNRGGHHSKTRHYNKTKLYSNFSRASSTSSGYRSGNYVVDSDSDCSNHNYNLSRSCDDLYSTADVSKNSEVTYSQEDSDISQIPRKCFKKITYTSEGKIYDPLEERRYPMNNKQKRIRQVLRRYNYNVFYVSSLHFMRHFSAVFLHQLIDVFGFDHEAVEDMKPEGCIIYYDKVIFSHATKLTMVEPYEVIPSIWSQWPDDAKEWLIRPRSTWPNDDDLGKIRDLGCYIVPEGFSPKKGINNYQNIEWLLTFPAAERYLETCMTSAQIHVYLMALMLHKTFIRPVFDSMFGLTTAHIRNRLFWMIEENDRPSKWPNNRTGECLIKFLESMYFYISQNDPTLSDYFIRDRNLFQKIPSEHLLHTQKQIKRILENPIMYVFHAMENVKYTHQFFPKINFEVLLNILTANALTLINPALAGYVHKPMSKSTDDEHNTAKNSKHIYTDTRPGGFWVNARNVSRTEDEQKIYANRPTVTNKTLINPRKATDSVIEISVRCGDLDGIRLCALLDFFISHFIKMGERFHQYRAIQQKMMYLDQADRLSILLSEYPRYKDDAKAYRDKIKTLRKRQDYKLGENVPQQKPIKNIEEPIFAVPLKNRFTKESLETLSSIANETKESDNKDHTYDSASVTKAMIEERPRTPPSARINRGSNQLNRAVTPTPPVPIPTDQISSPARRVPNPIDKLSSPTKRVASPIDKVSTSTSRIHSKVNKVSSPTSRVPSPVNEVFDSTSRVPSPVNKMSSPIREVSSSTKKIQNDQESLNSSLTIRDKKEISAPRVVSLVENENDSFLSETTYI</sequence>
<evidence type="ECO:0000259" key="2">
    <source>
        <dbReference type="Pfam" id="PF20266"/>
    </source>
</evidence>
<name>A0ABD2BSM7_VESSQ</name>
<dbReference type="Gene3D" id="1.10.1410.40">
    <property type="match status" value="1"/>
</dbReference>
<feature type="domain" description="Mab-21-like HhH/H2TH-like" evidence="2">
    <location>
        <begin position="580"/>
        <end position="668"/>
    </location>
</feature>
<keyword evidence="4" id="KW-1185">Reference proteome</keyword>
<dbReference type="PANTHER" id="PTHR10656">
    <property type="entry name" value="CELL FATE DETERMINING PROTEIN MAB21-RELATED"/>
    <property type="match status" value="1"/>
</dbReference>
<feature type="region of interest" description="Disordered" evidence="1">
    <location>
        <begin position="1"/>
        <end position="34"/>
    </location>
</feature>
<dbReference type="Pfam" id="PF20266">
    <property type="entry name" value="Mab-21_C"/>
    <property type="match status" value="1"/>
</dbReference>
<organism evidence="3 4">
    <name type="scientific">Vespula squamosa</name>
    <name type="common">Southern yellow jacket</name>
    <name type="synonym">Wasp</name>
    <dbReference type="NCBI Taxonomy" id="30214"/>
    <lineage>
        <taxon>Eukaryota</taxon>
        <taxon>Metazoa</taxon>
        <taxon>Ecdysozoa</taxon>
        <taxon>Arthropoda</taxon>
        <taxon>Hexapoda</taxon>
        <taxon>Insecta</taxon>
        <taxon>Pterygota</taxon>
        <taxon>Neoptera</taxon>
        <taxon>Endopterygota</taxon>
        <taxon>Hymenoptera</taxon>
        <taxon>Apocrita</taxon>
        <taxon>Aculeata</taxon>
        <taxon>Vespoidea</taxon>
        <taxon>Vespidae</taxon>
        <taxon>Vespinae</taxon>
        <taxon>Vespula</taxon>
    </lineage>
</organism>
<accession>A0ABD2BSM7</accession>
<evidence type="ECO:0000256" key="1">
    <source>
        <dbReference type="SAM" id="MobiDB-lite"/>
    </source>
</evidence>
<feature type="compositionally biased region" description="Low complexity" evidence="1">
    <location>
        <begin position="1011"/>
        <end position="1022"/>
    </location>
</feature>
<comment type="caution">
    <text evidence="3">The sequence shown here is derived from an EMBL/GenBank/DDBJ whole genome shotgun (WGS) entry which is preliminary data.</text>
</comment>
<dbReference type="AlphaFoldDB" id="A0ABD2BSM7"/>
<reference evidence="3 4" key="1">
    <citation type="journal article" date="2024" name="Ann. Entomol. Soc. Am.">
        <title>Genomic analyses of the southern and eastern yellowjacket wasps (Hymenoptera: Vespidae) reveal evolutionary signatures of social life.</title>
        <authorList>
            <person name="Catto M.A."/>
            <person name="Caine P.B."/>
            <person name="Orr S.E."/>
            <person name="Hunt B.G."/>
            <person name="Goodisman M.A.D."/>
        </authorList>
    </citation>
    <scope>NUCLEOTIDE SEQUENCE [LARGE SCALE GENOMIC DNA]</scope>
    <source>
        <strain evidence="3">233</strain>
        <tissue evidence="3">Head and thorax</tissue>
    </source>
</reference>
<dbReference type="PANTHER" id="PTHR10656:SF69">
    <property type="entry name" value="MAB-21-LIKE HHH_H2TH-LIKE DOMAIN-CONTAINING PROTEIN"/>
    <property type="match status" value="1"/>
</dbReference>
<dbReference type="SMART" id="SM01265">
    <property type="entry name" value="Mab-21"/>
    <property type="match status" value="1"/>
</dbReference>
<dbReference type="InterPro" id="IPR024810">
    <property type="entry name" value="MAB21L/cGLR"/>
</dbReference>
<evidence type="ECO:0000313" key="3">
    <source>
        <dbReference type="EMBL" id="KAL2735784.1"/>
    </source>
</evidence>